<sequence length="71" mass="7521">MPDRPAAIADAMLHDPTLQAFSGHDLDAAIRRRWPGATDGEMVQAGMLAGRAHAEAADALTRAARTARDGR</sequence>
<dbReference type="Proteomes" id="UP000245444">
    <property type="component" value="Chromosome"/>
</dbReference>
<name>A0A2U8WNQ8_9HYPH</name>
<dbReference type="RefSeq" id="WP_109959492.1">
    <property type="nucleotide sequence ID" value="NZ_CP029553.1"/>
</dbReference>
<evidence type="ECO:0000313" key="2">
    <source>
        <dbReference type="Proteomes" id="UP000245444"/>
    </source>
</evidence>
<dbReference type="AlphaFoldDB" id="A0A2U8WNQ8"/>
<evidence type="ECO:0000313" key="1">
    <source>
        <dbReference type="EMBL" id="AWN47161.1"/>
    </source>
</evidence>
<accession>A0A2U8WNQ8</accession>
<dbReference type="EMBL" id="CP029553">
    <property type="protein sequence ID" value="AWN47161.1"/>
    <property type="molecule type" value="Genomic_DNA"/>
</dbReference>
<protein>
    <submittedName>
        <fullName evidence="1">Uncharacterized protein</fullName>
    </submittedName>
</protein>
<dbReference type="KEGG" id="mtea:DK419_13240"/>
<proteinExistence type="predicted"/>
<reference evidence="1 2" key="1">
    <citation type="submission" date="2018-05" db="EMBL/GenBank/DDBJ databases">
        <title>Complete Genome Sequence of Methylobacterium sp. 17Sr1-28.</title>
        <authorList>
            <person name="Srinivasan S."/>
        </authorList>
    </citation>
    <scope>NUCLEOTIDE SEQUENCE [LARGE SCALE GENOMIC DNA]</scope>
    <source>
        <strain evidence="1 2">17Sr1-28</strain>
    </source>
</reference>
<organism evidence="1 2">
    <name type="scientific">Methylobacterium terrae</name>
    <dbReference type="NCBI Taxonomy" id="2202827"/>
    <lineage>
        <taxon>Bacteria</taxon>
        <taxon>Pseudomonadati</taxon>
        <taxon>Pseudomonadota</taxon>
        <taxon>Alphaproteobacteria</taxon>
        <taxon>Hyphomicrobiales</taxon>
        <taxon>Methylobacteriaceae</taxon>
        <taxon>Methylobacterium</taxon>
    </lineage>
</organism>
<gene>
    <name evidence="1" type="ORF">DK419_13240</name>
</gene>
<keyword evidence="2" id="KW-1185">Reference proteome</keyword>